<evidence type="ECO:0000313" key="2">
    <source>
        <dbReference type="EMBL" id="THU91541.1"/>
    </source>
</evidence>
<gene>
    <name evidence="2" type="ORF">K435DRAFT_233159</name>
    <name evidence="1" type="ORF">K435DRAFT_370551</name>
</gene>
<evidence type="ECO:0000313" key="1">
    <source>
        <dbReference type="EMBL" id="THU86259.1"/>
    </source>
</evidence>
<evidence type="ECO:0000313" key="3">
    <source>
        <dbReference type="Proteomes" id="UP000297245"/>
    </source>
</evidence>
<keyword evidence="3" id="KW-1185">Reference proteome</keyword>
<dbReference type="Proteomes" id="UP000297245">
    <property type="component" value="Unassembled WGS sequence"/>
</dbReference>
<accession>A0A4S8LBS9</accession>
<protein>
    <submittedName>
        <fullName evidence="1">Uncharacterized protein</fullName>
    </submittedName>
</protein>
<dbReference type="EMBL" id="ML179304">
    <property type="protein sequence ID" value="THU91541.1"/>
    <property type="molecule type" value="Genomic_DNA"/>
</dbReference>
<reference evidence="1 3" key="1">
    <citation type="journal article" date="2019" name="Nat. Ecol. Evol.">
        <title>Megaphylogeny resolves global patterns of mushroom evolution.</title>
        <authorList>
            <person name="Varga T."/>
            <person name="Krizsan K."/>
            <person name="Foldi C."/>
            <person name="Dima B."/>
            <person name="Sanchez-Garcia M."/>
            <person name="Sanchez-Ramirez S."/>
            <person name="Szollosi G.J."/>
            <person name="Szarkandi J.G."/>
            <person name="Papp V."/>
            <person name="Albert L."/>
            <person name="Andreopoulos W."/>
            <person name="Angelini C."/>
            <person name="Antonin V."/>
            <person name="Barry K.W."/>
            <person name="Bougher N.L."/>
            <person name="Buchanan P."/>
            <person name="Buyck B."/>
            <person name="Bense V."/>
            <person name="Catcheside P."/>
            <person name="Chovatia M."/>
            <person name="Cooper J."/>
            <person name="Damon W."/>
            <person name="Desjardin D."/>
            <person name="Finy P."/>
            <person name="Geml J."/>
            <person name="Haridas S."/>
            <person name="Hughes K."/>
            <person name="Justo A."/>
            <person name="Karasinski D."/>
            <person name="Kautmanova I."/>
            <person name="Kiss B."/>
            <person name="Kocsube S."/>
            <person name="Kotiranta H."/>
            <person name="LaButti K.M."/>
            <person name="Lechner B.E."/>
            <person name="Liimatainen K."/>
            <person name="Lipzen A."/>
            <person name="Lukacs Z."/>
            <person name="Mihaltcheva S."/>
            <person name="Morgado L.N."/>
            <person name="Niskanen T."/>
            <person name="Noordeloos M.E."/>
            <person name="Ohm R.A."/>
            <person name="Ortiz-Santana B."/>
            <person name="Ovrebo C."/>
            <person name="Racz N."/>
            <person name="Riley R."/>
            <person name="Savchenko A."/>
            <person name="Shiryaev A."/>
            <person name="Soop K."/>
            <person name="Spirin V."/>
            <person name="Szebenyi C."/>
            <person name="Tomsovsky M."/>
            <person name="Tulloss R.E."/>
            <person name="Uehling J."/>
            <person name="Grigoriev I.V."/>
            <person name="Vagvolgyi C."/>
            <person name="Papp T."/>
            <person name="Martin F.M."/>
            <person name="Miettinen O."/>
            <person name="Hibbett D.S."/>
            <person name="Nagy L.G."/>
        </authorList>
    </citation>
    <scope>NUCLEOTIDE SEQUENCE [LARGE SCALE GENOMIC DNA]</scope>
    <source>
        <strain evidence="1 3">CBS 962.96</strain>
    </source>
</reference>
<name>A0A4S8LBS9_DENBC</name>
<proteinExistence type="predicted"/>
<dbReference type="AlphaFoldDB" id="A0A4S8LBS9"/>
<sequence length="57" mass="6717">MWDEEAKHIPLFMASTAFKYSTKKNSSCNTNSYVFAWDVMSSSFDRRLDFNKDRTPN</sequence>
<dbReference type="EMBL" id="ML179506">
    <property type="protein sequence ID" value="THU86259.1"/>
    <property type="molecule type" value="Genomic_DNA"/>
</dbReference>
<organism evidence="1 3">
    <name type="scientific">Dendrothele bispora (strain CBS 962.96)</name>
    <dbReference type="NCBI Taxonomy" id="1314807"/>
    <lineage>
        <taxon>Eukaryota</taxon>
        <taxon>Fungi</taxon>
        <taxon>Dikarya</taxon>
        <taxon>Basidiomycota</taxon>
        <taxon>Agaricomycotina</taxon>
        <taxon>Agaricomycetes</taxon>
        <taxon>Agaricomycetidae</taxon>
        <taxon>Agaricales</taxon>
        <taxon>Agaricales incertae sedis</taxon>
        <taxon>Dendrothele</taxon>
    </lineage>
</organism>